<dbReference type="STRING" id="106582.ENSMZEP00005015178"/>
<dbReference type="AlphaFoldDB" id="A0A3P9BYW6"/>
<protein>
    <submittedName>
        <fullName evidence="1">Uncharacterized protein</fullName>
    </submittedName>
</protein>
<proteinExistence type="predicted"/>
<reference evidence="1" key="1">
    <citation type="submission" date="2025-08" db="UniProtKB">
        <authorList>
            <consortium name="Ensembl"/>
        </authorList>
    </citation>
    <scope>IDENTIFICATION</scope>
</reference>
<keyword evidence="2" id="KW-1185">Reference proteome</keyword>
<reference evidence="1" key="2">
    <citation type="submission" date="2025-09" db="UniProtKB">
        <authorList>
            <consortium name="Ensembl"/>
        </authorList>
    </citation>
    <scope>IDENTIFICATION</scope>
</reference>
<organism evidence="1 2">
    <name type="scientific">Maylandia zebra</name>
    <name type="common">zebra mbuna</name>
    <dbReference type="NCBI Taxonomy" id="106582"/>
    <lineage>
        <taxon>Eukaryota</taxon>
        <taxon>Metazoa</taxon>
        <taxon>Chordata</taxon>
        <taxon>Craniata</taxon>
        <taxon>Vertebrata</taxon>
        <taxon>Euteleostomi</taxon>
        <taxon>Actinopterygii</taxon>
        <taxon>Neopterygii</taxon>
        <taxon>Teleostei</taxon>
        <taxon>Neoteleostei</taxon>
        <taxon>Acanthomorphata</taxon>
        <taxon>Ovalentaria</taxon>
        <taxon>Cichlomorphae</taxon>
        <taxon>Cichliformes</taxon>
        <taxon>Cichlidae</taxon>
        <taxon>African cichlids</taxon>
        <taxon>Pseudocrenilabrinae</taxon>
        <taxon>Haplochromini</taxon>
        <taxon>Maylandia</taxon>
        <taxon>Maylandia zebra complex</taxon>
    </lineage>
</organism>
<dbReference type="GeneTree" id="ENSGT01120000274312"/>
<dbReference type="Proteomes" id="UP000265160">
    <property type="component" value="Unplaced"/>
</dbReference>
<accession>A0A3P9BYW6</accession>
<dbReference type="Ensembl" id="ENSMZET00005015670.1">
    <property type="protein sequence ID" value="ENSMZEP00005015178.1"/>
    <property type="gene ID" value="ENSMZEG00005011392.1"/>
</dbReference>
<name>A0A3P9BYW6_9CICH</name>
<evidence type="ECO:0000313" key="1">
    <source>
        <dbReference type="Ensembl" id="ENSMZEP00005015178.1"/>
    </source>
</evidence>
<evidence type="ECO:0000313" key="2">
    <source>
        <dbReference type="Proteomes" id="UP000265160"/>
    </source>
</evidence>
<sequence length="200" mass="22156">MFPHFHNAEVSNPQPPTNGLLHAGVKGKLYLHSLTHSRFLKFFGYRGLATDLKSSLLDPSAAFNTVGHNILLQLLLNGESSSHTEVNYEAPQASVQRPDLFTLYVYPLLLVKLPGCLRHIMSFNFLLLSSDRTEVIVTGRKNLRNTVANKILTLDGIALSRLSADEGQYYLTRPVTIAPWKSSSKRTSLTVGHLLCSSIP</sequence>